<proteinExistence type="predicted"/>
<dbReference type="Pfam" id="PF00535">
    <property type="entry name" value="Glycos_transf_2"/>
    <property type="match status" value="2"/>
</dbReference>
<dbReference type="Proteomes" id="UP001267638">
    <property type="component" value="Unassembled WGS sequence"/>
</dbReference>
<feature type="domain" description="Glycosyltransferase 2-like" evidence="2">
    <location>
        <begin position="495"/>
        <end position="671"/>
    </location>
</feature>
<feature type="domain" description="Glycosyl transferase family 1" evidence="1">
    <location>
        <begin position="308"/>
        <end position="457"/>
    </location>
</feature>
<reference evidence="3 4" key="1">
    <citation type="submission" date="2023-07" db="EMBL/GenBank/DDBJ databases">
        <title>Sorghum-associated microbial communities from plants grown in Nebraska, USA.</title>
        <authorList>
            <person name="Schachtman D."/>
        </authorList>
    </citation>
    <scope>NUCLEOTIDE SEQUENCE [LARGE SCALE GENOMIC DNA]</scope>
    <source>
        <strain evidence="3 4">4256</strain>
    </source>
</reference>
<dbReference type="PANTHER" id="PTHR43179">
    <property type="entry name" value="RHAMNOSYLTRANSFERASE WBBL"/>
    <property type="match status" value="1"/>
</dbReference>
<sequence>MQNVKLAKAVSAEDVARIKQSGLFDEEWYLRTYPDVSILQMDPVEHYLWLGARLKRDPSPHFSTTAYLEVNPDVRDAGANPLTHYAKNGQREGRKIAPRRRAADPAAWREGAIEVIDSAPSVLLCAHEVNPQMFGGERSFIDMLDALAQMKLNVYVAVPREGNPDYIELLRQKSCGLYSFPYFQWTKNRGPDETSIEDFIHIIEQRNISLVYCNTIVLVDPLIAARRAGRLTAIHARELIDHDEHLCDRMGMDAAGIIKRILQQTDYVIANSAATQKLFAHSRRSFHVPNVAKVDSLDMPNVVGEHVVFGIVSSNIPKKGIADFVEVARRAEELVPNARFRVIGPENAYVEELKDAGLPGNLEFAGYADSPAEAMAQLNVVMALSHFAESFGRTVAEAQAARRPVIGYRWGAVPELIDDGQTGFLVGYKDVEAVVARVNTLCKDPGLIATMGDAGREKIIRQFSPVVLRNNLRHALSAILAEEIPLRDDETRRLTIIVPVYNAPEAVERCLTSVLAKTDLTRDRVLMINDGSSNELVQPLLDRFARHPGFHLLVNPQNMGYTRTINRGIRWAEGDDILLLNSDTIVHDGWIEGMRKIAFGTPKAGTVTAMGDNSGSFSFPVANIVNAKPDDMSHDDWAKRIIAFTQVSEPIDVPTGNGFCLYIRRDLMDHIGLFDEETFPRGYGEENDFCMRTMKAGWKNFITPHAYVFHQRTASFGGEKDGLIKSAMEIVHKRYPDYARRVNSAFGSGRMKALRALSAKAFEGGSVPTLPAWRTAPVGEPIAHKGYRAGPEKRFLSLNQMVIDWHSVRGQAPQRDPDLVSIIVCVFNQYSLTNKCLNALVRHCGRVKVEIIMVNNGSDEETSGLLDSWAERDGRVTVIHNFDNLNFSLGNNVGFAASQGARVVFLNNDTEVQAGWMEPLLAPLADPEVKGTQPKLLYPDGRLQCMGVVFSGKTALGYPIYVDEAADSPLVKDNRRFRAITGACFAMRATDFAAVGGFDPVFINGQEDIDLCYRVGHGANVFEYVAGSTVIHHEGRTKGRGRFITHNRHSYAARWGNAFPGDDVDHYTKDGFTVAEYQIDRPELDETGIACWRARIEVAAPADQENTVQAG</sequence>
<organism evidence="3 4">
    <name type="scientific">Sphingobium xenophagum</name>
    <dbReference type="NCBI Taxonomy" id="121428"/>
    <lineage>
        <taxon>Bacteria</taxon>
        <taxon>Pseudomonadati</taxon>
        <taxon>Pseudomonadota</taxon>
        <taxon>Alphaproteobacteria</taxon>
        <taxon>Sphingomonadales</taxon>
        <taxon>Sphingomonadaceae</taxon>
        <taxon>Sphingobium</taxon>
    </lineage>
</organism>
<keyword evidence="4" id="KW-1185">Reference proteome</keyword>
<feature type="domain" description="Glycosyltransferase 2-like" evidence="2">
    <location>
        <begin position="821"/>
        <end position="934"/>
    </location>
</feature>
<dbReference type="InterPro" id="IPR001173">
    <property type="entry name" value="Glyco_trans_2-like"/>
</dbReference>
<comment type="caution">
    <text evidence="3">The sequence shown here is derived from an EMBL/GenBank/DDBJ whole genome shotgun (WGS) entry which is preliminary data.</text>
</comment>
<dbReference type="SUPFAM" id="SSF53756">
    <property type="entry name" value="UDP-Glycosyltransferase/glycogen phosphorylase"/>
    <property type="match status" value="1"/>
</dbReference>
<evidence type="ECO:0000313" key="4">
    <source>
        <dbReference type="Proteomes" id="UP001267638"/>
    </source>
</evidence>
<name>A0ABU1X3G4_SPHXE</name>
<dbReference type="PANTHER" id="PTHR43179:SF7">
    <property type="entry name" value="RHAMNOSYLTRANSFERASE WBBL"/>
    <property type="match status" value="1"/>
</dbReference>
<evidence type="ECO:0000259" key="2">
    <source>
        <dbReference type="Pfam" id="PF00535"/>
    </source>
</evidence>
<accession>A0ABU1X3G4</accession>
<dbReference type="InterPro" id="IPR001296">
    <property type="entry name" value="Glyco_trans_1"/>
</dbReference>
<gene>
    <name evidence="3" type="ORF">J2W40_002503</name>
</gene>
<evidence type="ECO:0000259" key="1">
    <source>
        <dbReference type="Pfam" id="PF00534"/>
    </source>
</evidence>
<dbReference type="InterPro" id="IPR029044">
    <property type="entry name" value="Nucleotide-diphossugar_trans"/>
</dbReference>
<dbReference type="Gene3D" id="3.40.50.2000">
    <property type="entry name" value="Glycogen Phosphorylase B"/>
    <property type="match status" value="2"/>
</dbReference>
<dbReference type="Pfam" id="PF00534">
    <property type="entry name" value="Glycos_transf_1"/>
    <property type="match status" value="1"/>
</dbReference>
<dbReference type="SUPFAM" id="SSF53448">
    <property type="entry name" value="Nucleotide-diphospho-sugar transferases"/>
    <property type="match status" value="2"/>
</dbReference>
<evidence type="ECO:0000313" key="3">
    <source>
        <dbReference type="EMBL" id="MDR7155671.1"/>
    </source>
</evidence>
<dbReference type="EMBL" id="JAVDWV010000010">
    <property type="protein sequence ID" value="MDR7155671.1"/>
    <property type="molecule type" value="Genomic_DNA"/>
</dbReference>
<dbReference type="Gene3D" id="3.90.550.10">
    <property type="entry name" value="Spore Coat Polysaccharide Biosynthesis Protein SpsA, Chain A"/>
    <property type="match status" value="2"/>
</dbReference>
<dbReference type="CDD" id="cd03801">
    <property type="entry name" value="GT4_PimA-like"/>
    <property type="match status" value="1"/>
</dbReference>
<protein>
    <submittedName>
        <fullName evidence="3">GT2 family glycosyltransferase/glycosyltransferase involved in cell wall biosynthesis</fullName>
    </submittedName>
</protein>
<dbReference type="RefSeq" id="WP_310225164.1">
    <property type="nucleotide sequence ID" value="NZ_JAVDWV010000010.1"/>
</dbReference>